<protein>
    <submittedName>
        <fullName evidence="1">Uncharacterized protein</fullName>
    </submittedName>
</protein>
<proteinExistence type="predicted"/>
<evidence type="ECO:0000313" key="1">
    <source>
        <dbReference type="EMBL" id="PNR97463.1"/>
    </source>
</evidence>
<name>A0A2K1P3U7_9BACT</name>
<reference evidence="1 2" key="1">
    <citation type="submission" date="2013-12" db="EMBL/GenBank/DDBJ databases">
        <title>Comparative genomics of Petrotoga isolates.</title>
        <authorList>
            <person name="Nesbo C.L."/>
            <person name="Charchuk R."/>
            <person name="Chow K."/>
        </authorList>
    </citation>
    <scope>NUCLEOTIDE SEQUENCE [LARGE SCALE GENOMIC DNA]</scope>
    <source>
        <strain evidence="1 2">DSM 10691</strain>
    </source>
</reference>
<dbReference type="Proteomes" id="UP000236199">
    <property type="component" value="Unassembled WGS sequence"/>
</dbReference>
<organism evidence="1 2">
    <name type="scientific">Petrotoga miotherma DSM 10691</name>
    <dbReference type="NCBI Taxonomy" id="1434326"/>
    <lineage>
        <taxon>Bacteria</taxon>
        <taxon>Thermotogati</taxon>
        <taxon>Thermotogota</taxon>
        <taxon>Thermotogae</taxon>
        <taxon>Petrotogales</taxon>
        <taxon>Petrotogaceae</taxon>
        <taxon>Petrotoga</taxon>
    </lineage>
</organism>
<sequence>MSLELGKALFLLPYGGEAGRSGAIASLSRKSIFNF</sequence>
<evidence type="ECO:0000313" key="2">
    <source>
        <dbReference type="Proteomes" id="UP000236199"/>
    </source>
</evidence>
<gene>
    <name evidence="1" type="ORF">X928_09930</name>
</gene>
<dbReference type="AlphaFoldDB" id="A0A2K1P3U7"/>
<accession>A0A2K1P3U7</accession>
<comment type="caution">
    <text evidence="1">The sequence shown here is derived from an EMBL/GenBank/DDBJ whole genome shotgun (WGS) entry which is preliminary data.</text>
</comment>
<keyword evidence="2" id="KW-1185">Reference proteome</keyword>
<dbReference type="EMBL" id="AZRM01000064">
    <property type="protein sequence ID" value="PNR97463.1"/>
    <property type="molecule type" value="Genomic_DNA"/>
</dbReference>